<evidence type="ECO:0000259" key="3">
    <source>
        <dbReference type="Pfam" id="PF00668"/>
    </source>
</evidence>
<organism evidence="4 5">
    <name type="scientific">Pseudonocardia eucalypti</name>
    <dbReference type="NCBI Taxonomy" id="648755"/>
    <lineage>
        <taxon>Bacteria</taxon>
        <taxon>Bacillati</taxon>
        <taxon>Actinomycetota</taxon>
        <taxon>Actinomycetes</taxon>
        <taxon>Pseudonocardiales</taxon>
        <taxon>Pseudonocardiaceae</taxon>
        <taxon>Pseudonocardia</taxon>
    </lineage>
</organism>
<keyword evidence="1" id="KW-0436">Ligase</keyword>
<dbReference type="SUPFAM" id="SSF52777">
    <property type="entry name" value="CoA-dependent acyltransferases"/>
    <property type="match status" value="2"/>
</dbReference>
<evidence type="ECO:0000256" key="1">
    <source>
        <dbReference type="ARBA" id="ARBA00022598"/>
    </source>
</evidence>
<feature type="compositionally biased region" description="Pro residues" evidence="2">
    <location>
        <begin position="194"/>
        <end position="204"/>
    </location>
</feature>
<dbReference type="Proteomes" id="UP001428817">
    <property type="component" value="Unassembled WGS sequence"/>
</dbReference>
<proteinExistence type="predicted"/>
<accession>A0ABP9RBQ2</accession>
<sequence length="443" mass="48258">MPDTPLTRLQRAYVAGRHPAYPWGGLPAHDHRVYAGPLDVARLREAWRAAVARHEMLRAVIDPELGTQRVLAEAPGDGIVVHDLRGAADAEVRAARAELAGRLSHEERPLDRWPLVGLEVLLTGDGADELHVSFDATVIDLASWWTVLDELTADYRATGSAQPAPRVGFAEHERVRAERERTGRPAEERVAALPPGPPVPPRYDAPPRVEINHSRLEPAEWRSLRDACRAAKVGETAFVLAVLAQVIAAWRETTRFTVSVPRAHRVPFHPDVARLVGPLSTVSLVPFDLRERRSLLDVTRATQRALWAELSEPETDGMALVSAFTARHGGPDRVAAPIVLTGLLGLRDPAKPVLGGLVETAVHTQNAQVALDVRFDRPAGALRMAWHERAGVFEPDEVAGVAAVTERVLSALAAGELDQAGEDAELRAAIARLLARVYQVLRA</sequence>
<name>A0ABP9RBQ2_9PSEU</name>
<dbReference type="PANTHER" id="PTHR45527:SF10">
    <property type="entry name" value="PYOCHELIN SYNTHASE PCHF"/>
    <property type="match status" value="1"/>
</dbReference>
<dbReference type="PANTHER" id="PTHR45527">
    <property type="entry name" value="NONRIBOSOMAL PEPTIDE SYNTHETASE"/>
    <property type="match status" value="1"/>
</dbReference>
<dbReference type="Gene3D" id="3.30.559.30">
    <property type="entry name" value="Nonribosomal peptide synthetase, condensation domain"/>
    <property type="match status" value="1"/>
</dbReference>
<feature type="compositionally biased region" description="Basic and acidic residues" evidence="2">
    <location>
        <begin position="177"/>
        <end position="190"/>
    </location>
</feature>
<feature type="domain" description="Condensation" evidence="3">
    <location>
        <begin position="35"/>
        <end position="287"/>
    </location>
</feature>
<protein>
    <recommendedName>
        <fullName evidence="3">Condensation domain-containing protein</fullName>
    </recommendedName>
</protein>
<dbReference type="RefSeq" id="WP_185059905.1">
    <property type="nucleotide sequence ID" value="NZ_BAABJP010000058.1"/>
</dbReference>
<evidence type="ECO:0000313" key="4">
    <source>
        <dbReference type="EMBL" id="GAA5174024.1"/>
    </source>
</evidence>
<feature type="region of interest" description="Disordered" evidence="2">
    <location>
        <begin position="177"/>
        <end position="205"/>
    </location>
</feature>
<dbReference type="EMBL" id="BAABJP010000058">
    <property type="protein sequence ID" value="GAA5174024.1"/>
    <property type="molecule type" value="Genomic_DNA"/>
</dbReference>
<dbReference type="Gene3D" id="3.30.559.10">
    <property type="entry name" value="Chloramphenicol acetyltransferase-like domain"/>
    <property type="match status" value="1"/>
</dbReference>
<dbReference type="InterPro" id="IPR001242">
    <property type="entry name" value="Condensation_dom"/>
</dbReference>
<dbReference type="Pfam" id="PF00668">
    <property type="entry name" value="Condensation"/>
    <property type="match status" value="1"/>
</dbReference>
<comment type="caution">
    <text evidence="4">The sequence shown here is derived from an EMBL/GenBank/DDBJ whole genome shotgun (WGS) entry which is preliminary data.</text>
</comment>
<reference evidence="5" key="1">
    <citation type="journal article" date="2019" name="Int. J. Syst. Evol. Microbiol.">
        <title>The Global Catalogue of Microorganisms (GCM) 10K type strain sequencing project: providing services to taxonomists for standard genome sequencing and annotation.</title>
        <authorList>
            <consortium name="The Broad Institute Genomics Platform"/>
            <consortium name="The Broad Institute Genome Sequencing Center for Infectious Disease"/>
            <person name="Wu L."/>
            <person name="Ma J."/>
        </authorList>
    </citation>
    <scope>NUCLEOTIDE SEQUENCE [LARGE SCALE GENOMIC DNA]</scope>
    <source>
        <strain evidence="5">JCM 18303</strain>
    </source>
</reference>
<evidence type="ECO:0000313" key="5">
    <source>
        <dbReference type="Proteomes" id="UP001428817"/>
    </source>
</evidence>
<keyword evidence="5" id="KW-1185">Reference proteome</keyword>
<evidence type="ECO:0000256" key="2">
    <source>
        <dbReference type="SAM" id="MobiDB-lite"/>
    </source>
</evidence>
<dbReference type="InterPro" id="IPR023213">
    <property type="entry name" value="CAT-like_dom_sf"/>
</dbReference>
<gene>
    <name evidence="4" type="ORF">GCM10023321_76900</name>
</gene>